<dbReference type="PIRSF" id="PIRSF001795">
    <property type="entry name" value="TRH"/>
    <property type="match status" value="1"/>
</dbReference>
<dbReference type="GO" id="GO:0030141">
    <property type="term" value="C:secretory granule"/>
    <property type="evidence" value="ECO:0007669"/>
    <property type="project" value="TreeGrafter"/>
</dbReference>
<dbReference type="AlphaFoldDB" id="A0A6J2M3Z8"/>
<keyword evidence="7" id="KW-0677">Repeat</keyword>
<feature type="compositionally biased region" description="Acidic residues" evidence="10">
    <location>
        <begin position="94"/>
        <end position="103"/>
    </location>
</feature>
<organism evidence="12 14">
    <name type="scientific">Phyllostomus discolor</name>
    <name type="common">pale spear-nosed bat</name>
    <dbReference type="NCBI Taxonomy" id="89673"/>
    <lineage>
        <taxon>Eukaryota</taxon>
        <taxon>Metazoa</taxon>
        <taxon>Chordata</taxon>
        <taxon>Craniata</taxon>
        <taxon>Vertebrata</taxon>
        <taxon>Euteleostomi</taxon>
        <taxon>Mammalia</taxon>
        <taxon>Eutheria</taxon>
        <taxon>Laurasiatheria</taxon>
        <taxon>Chiroptera</taxon>
        <taxon>Yangochiroptera</taxon>
        <taxon>Phyllostomidae</taxon>
        <taxon>Phyllostominae</taxon>
        <taxon>Phyllostomus</taxon>
    </lineage>
</organism>
<dbReference type="GeneID" id="114502136"/>
<keyword evidence="5 9" id="KW-0372">Hormone</keyword>
<dbReference type="GO" id="GO:0001692">
    <property type="term" value="P:histamine metabolic process"/>
    <property type="evidence" value="ECO:0007669"/>
    <property type="project" value="TreeGrafter"/>
</dbReference>
<reference evidence="14" key="2">
    <citation type="submission" date="2025-04" db="UniProtKB">
        <authorList>
            <consortium name="RefSeq"/>
        </authorList>
    </citation>
    <scope>IDENTIFICATION</scope>
    <source>
        <tissue evidence="14">Muscle</tissue>
    </source>
</reference>
<dbReference type="GO" id="GO:0042755">
    <property type="term" value="P:eating behavior"/>
    <property type="evidence" value="ECO:0007669"/>
    <property type="project" value="TreeGrafter"/>
</dbReference>
<evidence type="ECO:0000313" key="13">
    <source>
        <dbReference type="Proteomes" id="UP000664940"/>
    </source>
</evidence>
<evidence type="ECO:0000256" key="6">
    <source>
        <dbReference type="ARBA" id="ARBA00022729"/>
    </source>
</evidence>
<feature type="compositionally biased region" description="Basic and acidic residues" evidence="10">
    <location>
        <begin position="214"/>
        <end position="225"/>
    </location>
</feature>
<dbReference type="GO" id="GO:0009755">
    <property type="term" value="P:hormone-mediated signaling pathway"/>
    <property type="evidence" value="ECO:0007669"/>
    <property type="project" value="UniProtKB-UniRule"/>
</dbReference>
<dbReference type="GO" id="GO:0008437">
    <property type="term" value="F:thyrotropin-releasing hormone activity"/>
    <property type="evidence" value="ECO:0007669"/>
    <property type="project" value="InterPro"/>
</dbReference>
<dbReference type="GO" id="GO:0005576">
    <property type="term" value="C:extracellular region"/>
    <property type="evidence" value="ECO:0007669"/>
    <property type="project" value="UniProtKB-SubCell"/>
</dbReference>
<evidence type="ECO:0000256" key="1">
    <source>
        <dbReference type="ARBA" id="ARBA00004613"/>
    </source>
</evidence>
<proteinExistence type="inferred from homology"/>
<dbReference type="EMBL" id="JABVXQ010000007">
    <property type="protein sequence ID" value="KAF6101494.1"/>
    <property type="molecule type" value="Genomic_DNA"/>
</dbReference>
<evidence type="ECO:0000256" key="4">
    <source>
        <dbReference type="ARBA" id="ARBA00022685"/>
    </source>
</evidence>
<feature type="signal peptide" evidence="9">
    <location>
        <begin position="1"/>
        <end position="19"/>
    </location>
</feature>
<keyword evidence="12" id="KW-1185">Reference proteome</keyword>
<evidence type="ECO:0000256" key="2">
    <source>
        <dbReference type="ARBA" id="ARBA00010437"/>
    </source>
</evidence>
<keyword evidence="6 9" id="KW-0732">Signal</keyword>
<evidence type="ECO:0000256" key="3">
    <source>
        <dbReference type="ARBA" id="ARBA00022525"/>
    </source>
</evidence>
<feature type="region of interest" description="Disordered" evidence="10">
    <location>
        <begin position="167"/>
        <end position="191"/>
    </location>
</feature>
<dbReference type="Pfam" id="PF05438">
    <property type="entry name" value="TRH"/>
    <property type="match status" value="1"/>
</dbReference>
<dbReference type="GO" id="GO:0032024">
    <property type="term" value="P:positive regulation of insulin secretion"/>
    <property type="evidence" value="ECO:0007669"/>
    <property type="project" value="TreeGrafter"/>
</dbReference>
<evidence type="ECO:0000313" key="12">
    <source>
        <dbReference type="Proteomes" id="UP000504628"/>
    </source>
</evidence>
<comment type="function">
    <text evidence="9">Functions as a regulator of the biosynthesis of TSH in the anterior pituitary gland and as a neurotransmitter/ neuromodulator in the central and peripheral nervous systems.</text>
</comment>
<evidence type="ECO:0000313" key="11">
    <source>
        <dbReference type="EMBL" id="KAF6101494.1"/>
    </source>
</evidence>
<dbReference type="PANTHER" id="PTHR17530:SF2">
    <property type="entry name" value="PRO-THYROTROPIN-RELEASING HORMONE"/>
    <property type="match status" value="1"/>
</dbReference>
<dbReference type="RefSeq" id="XP_028374797.1">
    <property type="nucleotide sequence ID" value="XM_028518996.2"/>
</dbReference>
<gene>
    <name evidence="14" type="primary">TRH</name>
    <name evidence="11" type="ORF">HJG60_019492</name>
</gene>
<feature type="compositionally biased region" description="Acidic residues" evidence="10">
    <location>
        <begin position="167"/>
        <end position="178"/>
    </location>
</feature>
<evidence type="ECO:0000313" key="14">
    <source>
        <dbReference type="RefSeq" id="XP_028374797.1"/>
    </source>
</evidence>
<accession>A0A6J2M3Z8</accession>
<evidence type="ECO:0000256" key="10">
    <source>
        <dbReference type="SAM" id="MobiDB-lite"/>
    </source>
</evidence>
<evidence type="ECO:0000256" key="5">
    <source>
        <dbReference type="ARBA" id="ARBA00022702"/>
    </source>
</evidence>
<evidence type="ECO:0000256" key="7">
    <source>
        <dbReference type="ARBA" id="ARBA00022737"/>
    </source>
</evidence>
<comment type="subcellular location">
    <subcellularLocation>
        <location evidence="1">Secreted</location>
    </subcellularLocation>
</comment>
<dbReference type="CTD" id="7200"/>
<reference evidence="11 13" key="1">
    <citation type="journal article" date="2020" name="Nature">
        <title>Six reference-quality genomes reveal evolution of bat adaptations.</title>
        <authorList>
            <person name="Jebb D."/>
            <person name="Huang Z."/>
            <person name="Pippel M."/>
            <person name="Hughes G.M."/>
            <person name="Lavrichenko K."/>
            <person name="Devanna P."/>
            <person name="Winkler S."/>
            <person name="Jermiin L.S."/>
            <person name="Skirmuntt E.C."/>
            <person name="Katzourakis A."/>
            <person name="Burkitt-Gray L."/>
            <person name="Ray D.A."/>
            <person name="Sullivan K.A.M."/>
            <person name="Roscito J.G."/>
            <person name="Kirilenko B.M."/>
            <person name="Davalos L.M."/>
            <person name="Corthals A.P."/>
            <person name="Power M.L."/>
            <person name="Jones G."/>
            <person name="Ransome R.D."/>
            <person name="Dechmann D.K.N."/>
            <person name="Locatelli A.G."/>
            <person name="Puechmaille S.J."/>
            <person name="Fedrigo O."/>
            <person name="Jarvis E.D."/>
            <person name="Hiller M."/>
            <person name="Vernes S.C."/>
            <person name="Myers E.W."/>
            <person name="Teeling E.C."/>
        </authorList>
    </citation>
    <scope>NUCLEOTIDE SEQUENCE [LARGE SCALE GENOMIC DNA]</scope>
    <source>
        <strain evidence="11">Bat1K_MPI-CBG_1</strain>
    </source>
</reference>
<dbReference type="GO" id="GO:0014054">
    <property type="term" value="P:positive regulation of gamma-aminobutyric acid secretion"/>
    <property type="evidence" value="ECO:0007669"/>
    <property type="project" value="TreeGrafter"/>
</dbReference>
<comment type="similarity">
    <text evidence="2 9">Belongs to the TRH family.</text>
</comment>
<dbReference type="Proteomes" id="UP000664940">
    <property type="component" value="Unassembled WGS sequence"/>
</dbReference>
<feature type="chain" id="PRO_5044536092" description="Pro-thyrotropin-releasing hormone" evidence="9">
    <location>
        <begin position="20"/>
        <end position="240"/>
    </location>
</feature>
<evidence type="ECO:0000256" key="8">
    <source>
        <dbReference type="ARBA" id="ARBA00022815"/>
    </source>
</evidence>
<dbReference type="Proteomes" id="UP000504628">
    <property type="component" value="Chromosome 7"/>
</dbReference>
<dbReference type="OrthoDB" id="9949225at2759"/>
<sequence length="240" mass="26833">MPGPWLLLAMALTLTLTHGVPGGRTQAEVVQQEAATAAEHPGLDDLLRQAERLLLFPEDLQRLGGVQGNPESESQIFQPDWLSKRQHPGKREEAEEGVEEEEGGASGPHKRQHPGRREDAAMWSADVTQQKRQHPGRRSSWLGYTFTKRQHPGRRLVGPIAQRIWEEKEEEEEEEGELMPEKRQHPGKRALGGPCGFQGACGQASLLLGLLDDLSRGQGPEEKRQHPGRRAAWTREPVEE</sequence>
<dbReference type="GO" id="GO:0014050">
    <property type="term" value="P:negative regulation of glutamate secretion"/>
    <property type="evidence" value="ECO:0007669"/>
    <property type="project" value="TreeGrafter"/>
</dbReference>
<evidence type="ECO:0000256" key="9">
    <source>
        <dbReference type="PIRNR" id="PIRNR001795"/>
    </source>
</evidence>
<feature type="region of interest" description="Disordered" evidence="10">
    <location>
        <begin position="64"/>
        <end position="145"/>
    </location>
</feature>
<keyword evidence="8" id="KW-0027">Amidation</keyword>
<keyword evidence="3 9" id="KW-0964">Secreted</keyword>
<dbReference type="KEGG" id="pdic:114502136"/>
<name>A0A6J2M3Z8_9CHIR</name>
<protein>
    <recommendedName>
        <fullName evidence="9">Pro-thyrotropin-releasing hormone</fullName>
    </recommendedName>
</protein>
<dbReference type="PANTHER" id="PTHR17530">
    <property type="entry name" value="PRO-THYROTROPIN-RELEASING HORMONE"/>
    <property type="match status" value="1"/>
</dbReference>
<dbReference type="InterPro" id="IPR008857">
    <property type="entry name" value="TRH"/>
</dbReference>
<feature type="region of interest" description="Disordered" evidence="10">
    <location>
        <begin position="214"/>
        <end position="240"/>
    </location>
</feature>
<keyword evidence="4" id="KW-0165">Cleavage on pair of basic residues</keyword>